<comment type="caution">
    <text evidence="2">The sequence shown here is derived from an EMBL/GenBank/DDBJ whole genome shotgun (WGS) entry which is preliminary data.</text>
</comment>
<dbReference type="AlphaFoldDB" id="A0A820A780"/>
<evidence type="ECO:0000313" key="2">
    <source>
        <dbReference type="EMBL" id="CAF4185018.1"/>
    </source>
</evidence>
<dbReference type="EMBL" id="CAJNOT010007643">
    <property type="protein sequence ID" value="CAF1509399.1"/>
    <property type="molecule type" value="Genomic_DNA"/>
</dbReference>
<protein>
    <submittedName>
        <fullName evidence="2">Uncharacterized protein</fullName>
    </submittedName>
</protein>
<sequence length="73" mass="8049">MISPTLLGNNNLLSDVLVLTDQDFYNFIKDPLASVTTNTSLGTNEVVPLPTPVPVSQISLNDYKQYILNLLNQ</sequence>
<dbReference type="Proteomes" id="UP000663836">
    <property type="component" value="Unassembled WGS sequence"/>
</dbReference>
<gene>
    <name evidence="2" type="ORF">JBS370_LOCUS35716</name>
    <name evidence="1" type="ORF">ZHD862_LOCUS37842</name>
</gene>
<reference evidence="2" key="1">
    <citation type="submission" date="2021-02" db="EMBL/GenBank/DDBJ databases">
        <authorList>
            <person name="Nowell W R."/>
        </authorList>
    </citation>
    <scope>NUCLEOTIDE SEQUENCE</scope>
</reference>
<name>A0A820A780_9BILA</name>
<accession>A0A820A780</accession>
<organism evidence="2 3">
    <name type="scientific">Rotaria sordida</name>
    <dbReference type="NCBI Taxonomy" id="392033"/>
    <lineage>
        <taxon>Eukaryota</taxon>
        <taxon>Metazoa</taxon>
        <taxon>Spiralia</taxon>
        <taxon>Gnathifera</taxon>
        <taxon>Rotifera</taxon>
        <taxon>Eurotatoria</taxon>
        <taxon>Bdelloidea</taxon>
        <taxon>Philodinida</taxon>
        <taxon>Philodinidae</taxon>
        <taxon>Rotaria</taxon>
    </lineage>
</organism>
<dbReference type="Proteomes" id="UP000663864">
    <property type="component" value="Unassembled WGS sequence"/>
</dbReference>
<dbReference type="EMBL" id="CAJOBD010012851">
    <property type="protein sequence ID" value="CAF4185018.1"/>
    <property type="molecule type" value="Genomic_DNA"/>
</dbReference>
<evidence type="ECO:0000313" key="1">
    <source>
        <dbReference type="EMBL" id="CAF1509399.1"/>
    </source>
</evidence>
<proteinExistence type="predicted"/>
<evidence type="ECO:0000313" key="3">
    <source>
        <dbReference type="Proteomes" id="UP000663836"/>
    </source>
</evidence>